<dbReference type="PANTHER" id="PTHR40763:SF4">
    <property type="entry name" value="DUF1707 DOMAIN-CONTAINING PROTEIN"/>
    <property type="match status" value="1"/>
</dbReference>
<evidence type="ECO:0000313" key="4">
    <source>
        <dbReference type="Proteomes" id="UP000198983"/>
    </source>
</evidence>
<dbReference type="PANTHER" id="PTHR40763">
    <property type="entry name" value="MEMBRANE PROTEIN-RELATED"/>
    <property type="match status" value="1"/>
</dbReference>
<dbReference type="OrthoDB" id="4772576at2"/>
<feature type="compositionally biased region" description="Low complexity" evidence="1">
    <location>
        <begin position="76"/>
        <end position="89"/>
    </location>
</feature>
<dbReference type="Pfam" id="PF08044">
    <property type="entry name" value="DUF1707"/>
    <property type="match status" value="1"/>
</dbReference>
<protein>
    <recommendedName>
        <fullName evidence="2">DUF1707 domain-containing protein</fullName>
    </recommendedName>
</protein>
<accession>A0A1H1YW91</accession>
<evidence type="ECO:0000259" key="2">
    <source>
        <dbReference type="Pfam" id="PF08044"/>
    </source>
</evidence>
<feature type="region of interest" description="Disordered" evidence="1">
    <location>
        <begin position="67"/>
        <end position="89"/>
    </location>
</feature>
<dbReference type="EMBL" id="LT629732">
    <property type="protein sequence ID" value="SDT25701.1"/>
    <property type="molecule type" value="Genomic_DNA"/>
</dbReference>
<dbReference type="InterPro" id="IPR012551">
    <property type="entry name" value="DUF1707_SHOCT-like"/>
</dbReference>
<dbReference type="RefSeq" id="WP_157728844.1">
    <property type="nucleotide sequence ID" value="NZ_LT629732.1"/>
</dbReference>
<gene>
    <name evidence="3" type="ORF">SAMN04489717_5734</name>
</gene>
<feature type="domain" description="DUF1707" evidence="2">
    <location>
        <begin position="14"/>
        <end position="66"/>
    </location>
</feature>
<dbReference type="STRING" id="117157.SAMN04489717_5734"/>
<proteinExistence type="predicted"/>
<feature type="compositionally biased region" description="Basic and acidic residues" evidence="1">
    <location>
        <begin position="15"/>
        <end position="24"/>
    </location>
</feature>
<sequence>MSNTPWAAGGSGELRASDADREQTAEVLRRAAGAGRLDFDELETRLERTYAAKTYAELMPLTADLPEAAERESRPQSRAAANAPARPGPAEVNALLSSQKVNGRWLVPPRLSARAYLGDVTLDFTDAAIPHEVVLDVQVGLGQLTLIVPDDIAVEFERGTTVLAERKNKTRGVHGPGTPVIRVRGTVVLGELTAKPPRRGWFRR</sequence>
<feature type="region of interest" description="Disordered" evidence="1">
    <location>
        <begin position="1"/>
        <end position="24"/>
    </location>
</feature>
<dbReference type="Proteomes" id="UP000198983">
    <property type="component" value="Chromosome I"/>
</dbReference>
<dbReference type="AlphaFoldDB" id="A0A1H1YW91"/>
<organism evidence="3 4">
    <name type="scientific">Actinopolymorpha singaporensis</name>
    <dbReference type="NCBI Taxonomy" id="117157"/>
    <lineage>
        <taxon>Bacteria</taxon>
        <taxon>Bacillati</taxon>
        <taxon>Actinomycetota</taxon>
        <taxon>Actinomycetes</taxon>
        <taxon>Propionibacteriales</taxon>
        <taxon>Actinopolymorphaceae</taxon>
        <taxon>Actinopolymorpha</taxon>
    </lineage>
</organism>
<evidence type="ECO:0000256" key="1">
    <source>
        <dbReference type="SAM" id="MobiDB-lite"/>
    </source>
</evidence>
<keyword evidence="4" id="KW-1185">Reference proteome</keyword>
<reference evidence="3 4" key="1">
    <citation type="submission" date="2016-10" db="EMBL/GenBank/DDBJ databases">
        <authorList>
            <person name="de Groot N.N."/>
        </authorList>
    </citation>
    <scope>NUCLEOTIDE SEQUENCE [LARGE SCALE GENOMIC DNA]</scope>
    <source>
        <strain evidence="3 4">DSM 22024</strain>
    </source>
</reference>
<name>A0A1H1YW91_9ACTN</name>
<evidence type="ECO:0000313" key="3">
    <source>
        <dbReference type="EMBL" id="SDT25701.1"/>
    </source>
</evidence>